<keyword evidence="3" id="KW-0812">Transmembrane</keyword>
<dbReference type="PANTHER" id="PTHR31302:SF31">
    <property type="entry name" value="PHOSPHODIESTERASE YAEI"/>
    <property type="match status" value="1"/>
</dbReference>
<dbReference type="AlphaFoldDB" id="A0A1M7RKL3"/>
<keyword evidence="3" id="KW-0472">Membrane</keyword>
<dbReference type="RefSeq" id="WP_218617995.1">
    <property type="nucleotide sequence ID" value="NZ_FRCS01000018.1"/>
</dbReference>
<dbReference type="InterPro" id="IPR051158">
    <property type="entry name" value="Metallophosphoesterase_sf"/>
</dbReference>
<dbReference type="GO" id="GO:0009245">
    <property type="term" value="P:lipid A biosynthetic process"/>
    <property type="evidence" value="ECO:0007669"/>
    <property type="project" value="TreeGrafter"/>
</dbReference>
<keyword evidence="6" id="KW-1185">Reference proteome</keyword>
<dbReference type="InterPro" id="IPR004843">
    <property type="entry name" value="Calcineurin-like_PHP"/>
</dbReference>
<proteinExistence type="predicted"/>
<dbReference type="Proteomes" id="UP000184440">
    <property type="component" value="Unassembled WGS sequence"/>
</dbReference>
<dbReference type="EMBL" id="FRCS01000018">
    <property type="protein sequence ID" value="SHN46885.1"/>
    <property type="molecule type" value="Genomic_DNA"/>
</dbReference>
<dbReference type="CDD" id="cd07385">
    <property type="entry name" value="MPP_YkuE_C"/>
    <property type="match status" value="1"/>
</dbReference>
<feature type="transmembrane region" description="Helical" evidence="3">
    <location>
        <begin position="160"/>
        <end position="181"/>
    </location>
</feature>
<dbReference type="GO" id="GO:0008758">
    <property type="term" value="F:UDP-2,3-diacylglucosamine hydrolase activity"/>
    <property type="evidence" value="ECO:0007669"/>
    <property type="project" value="TreeGrafter"/>
</dbReference>
<dbReference type="STRING" id="134849.SAMN05443668_118118"/>
<dbReference type="Pfam" id="PF00149">
    <property type="entry name" value="Metallophos"/>
    <property type="match status" value="1"/>
</dbReference>
<evidence type="ECO:0000259" key="4">
    <source>
        <dbReference type="Pfam" id="PF00149"/>
    </source>
</evidence>
<evidence type="ECO:0000256" key="1">
    <source>
        <dbReference type="ARBA" id="ARBA00022723"/>
    </source>
</evidence>
<sequence length="431" mass="46174">MGIAQIIVMIVVVVAVLGGIHTYLWWRLVASPFRSRRARWIGAGVLFAIVGFAMFGLRGRPDSLPEPLETVVSWGGPLWVAVMFYLLMILLVLEPVRLIGRVLLARRVRVRRAQVAALVPATTTADAATGTTEAPADTPAAGSEEASAEVETWGHNRRIFLARALALTAGVGALGTVGYGITEARNVRVKRVSITLPRLDPALDGFRIALLTDIHLSATLHRPFVDRVVNKVNALDVGAVAIVGDLVDGSVAELGEDAKALSELRSTHGSFFVTGNHEYYSGAEEWVEYLPTIGVQVLRNRRIEIPGGAGLDLAGVDDVTAAQSGVPGHGANLAAALDGRDRDRPVVLLAHQPVQWPEAVDRGVDLQLSGHTHGGQMWPFTYGVRLEQPVVAGRAQDGDSQIYVSRGVGYWGPPVRVGAPPEISLIELRAL</sequence>
<gene>
    <name evidence="5" type="ORF">SAMN05443668_118118</name>
</gene>
<evidence type="ECO:0000313" key="5">
    <source>
        <dbReference type="EMBL" id="SHN46885.1"/>
    </source>
</evidence>
<evidence type="ECO:0000256" key="3">
    <source>
        <dbReference type="SAM" id="Phobius"/>
    </source>
</evidence>
<keyword evidence="3" id="KW-1133">Transmembrane helix</keyword>
<organism evidence="5 6">
    <name type="scientific">Cryptosporangium aurantiacum</name>
    <dbReference type="NCBI Taxonomy" id="134849"/>
    <lineage>
        <taxon>Bacteria</taxon>
        <taxon>Bacillati</taxon>
        <taxon>Actinomycetota</taxon>
        <taxon>Actinomycetes</taxon>
        <taxon>Cryptosporangiales</taxon>
        <taxon>Cryptosporangiaceae</taxon>
        <taxon>Cryptosporangium</taxon>
    </lineage>
</organism>
<evidence type="ECO:0000256" key="2">
    <source>
        <dbReference type="ARBA" id="ARBA00022801"/>
    </source>
</evidence>
<accession>A0A1M7RKL3</accession>
<feature type="transmembrane region" description="Helical" evidence="3">
    <location>
        <begin position="38"/>
        <end position="57"/>
    </location>
</feature>
<feature type="transmembrane region" description="Helical" evidence="3">
    <location>
        <begin position="6"/>
        <end position="26"/>
    </location>
</feature>
<dbReference type="Gene3D" id="3.60.21.10">
    <property type="match status" value="1"/>
</dbReference>
<dbReference type="SUPFAM" id="SSF56300">
    <property type="entry name" value="Metallo-dependent phosphatases"/>
    <property type="match status" value="1"/>
</dbReference>
<evidence type="ECO:0000313" key="6">
    <source>
        <dbReference type="Proteomes" id="UP000184440"/>
    </source>
</evidence>
<feature type="transmembrane region" description="Helical" evidence="3">
    <location>
        <begin position="77"/>
        <end position="99"/>
    </location>
</feature>
<reference evidence="5 6" key="1">
    <citation type="submission" date="2016-11" db="EMBL/GenBank/DDBJ databases">
        <authorList>
            <person name="Jaros S."/>
            <person name="Januszkiewicz K."/>
            <person name="Wedrychowicz H."/>
        </authorList>
    </citation>
    <scope>NUCLEOTIDE SEQUENCE [LARGE SCALE GENOMIC DNA]</scope>
    <source>
        <strain evidence="5 6">DSM 46144</strain>
    </source>
</reference>
<dbReference type="GO" id="GO:0016020">
    <property type="term" value="C:membrane"/>
    <property type="evidence" value="ECO:0007669"/>
    <property type="project" value="GOC"/>
</dbReference>
<feature type="domain" description="Calcineurin-like phosphoesterase" evidence="4">
    <location>
        <begin position="206"/>
        <end position="374"/>
    </location>
</feature>
<keyword evidence="1" id="KW-0479">Metal-binding</keyword>
<dbReference type="PANTHER" id="PTHR31302">
    <property type="entry name" value="TRANSMEMBRANE PROTEIN WITH METALLOPHOSPHOESTERASE DOMAIN-RELATED"/>
    <property type="match status" value="1"/>
</dbReference>
<dbReference type="InterPro" id="IPR029052">
    <property type="entry name" value="Metallo-depent_PP-like"/>
</dbReference>
<name>A0A1M7RKL3_9ACTN</name>
<protein>
    <recommendedName>
        <fullName evidence="4">Calcineurin-like phosphoesterase domain-containing protein</fullName>
    </recommendedName>
</protein>
<dbReference type="GO" id="GO:0046872">
    <property type="term" value="F:metal ion binding"/>
    <property type="evidence" value="ECO:0007669"/>
    <property type="project" value="UniProtKB-KW"/>
</dbReference>
<keyword evidence="2" id="KW-0378">Hydrolase</keyword>